<evidence type="ECO:0000259" key="8">
    <source>
        <dbReference type="Pfam" id="PF14322"/>
    </source>
</evidence>
<dbReference type="RefSeq" id="WP_109658151.1">
    <property type="nucleotide sequence ID" value="NZ_CP029145.1"/>
</dbReference>
<keyword evidence="3 6" id="KW-0732">Signal</keyword>
<comment type="subcellular location">
    <subcellularLocation>
        <location evidence="1">Cell outer membrane</location>
    </subcellularLocation>
</comment>
<dbReference type="AlphaFoldDB" id="A0A2Z3H0G3"/>
<keyword evidence="4" id="KW-0472">Membrane</keyword>
<dbReference type="CDD" id="cd08977">
    <property type="entry name" value="SusD"/>
    <property type="match status" value="1"/>
</dbReference>
<proteinExistence type="inferred from homology"/>
<feature type="domain" description="RagB/SusD" evidence="7">
    <location>
        <begin position="354"/>
        <end position="496"/>
    </location>
</feature>
<dbReference type="SUPFAM" id="SSF48452">
    <property type="entry name" value="TPR-like"/>
    <property type="match status" value="1"/>
</dbReference>
<evidence type="ECO:0000256" key="6">
    <source>
        <dbReference type="SAM" id="SignalP"/>
    </source>
</evidence>
<dbReference type="InterPro" id="IPR033985">
    <property type="entry name" value="SusD-like_N"/>
</dbReference>
<dbReference type="OrthoDB" id="9792139at2"/>
<dbReference type="KEGG" id="hnv:DDQ68_21625"/>
<protein>
    <submittedName>
        <fullName evidence="9">RagB/SusD family nutrient uptake outer membrane protein</fullName>
    </submittedName>
</protein>
<comment type="similarity">
    <text evidence="2">Belongs to the SusD family.</text>
</comment>
<feature type="chain" id="PRO_5016430040" evidence="6">
    <location>
        <begin position="19"/>
        <end position="497"/>
    </location>
</feature>
<keyword evidence="5" id="KW-0998">Cell outer membrane</keyword>
<evidence type="ECO:0000256" key="4">
    <source>
        <dbReference type="ARBA" id="ARBA00023136"/>
    </source>
</evidence>
<gene>
    <name evidence="9" type="ORF">DDQ68_21625</name>
</gene>
<dbReference type="InterPro" id="IPR012944">
    <property type="entry name" value="SusD_RagB_dom"/>
</dbReference>
<feature type="domain" description="SusD-like N-terminal" evidence="8">
    <location>
        <begin position="24"/>
        <end position="228"/>
    </location>
</feature>
<organism evidence="9 10">
    <name type="scientific">Hymenobacter nivis</name>
    <dbReference type="NCBI Taxonomy" id="1850093"/>
    <lineage>
        <taxon>Bacteria</taxon>
        <taxon>Pseudomonadati</taxon>
        <taxon>Bacteroidota</taxon>
        <taxon>Cytophagia</taxon>
        <taxon>Cytophagales</taxon>
        <taxon>Hymenobacteraceae</taxon>
        <taxon>Hymenobacter</taxon>
    </lineage>
</organism>
<dbReference type="Gene3D" id="1.25.40.390">
    <property type="match status" value="1"/>
</dbReference>
<reference evidence="10" key="1">
    <citation type="submission" date="2018-04" db="EMBL/GenBank/DDBJ databases">
        <title>Complete genome of Antarctic heterotrophic bacterium Hymenobacter nivis.</title>
        <authorList>
            <person name="Terashima M."/>
        </authorList>
    </citation>
    <scope>NUCLEOTIDE SEQUENCE [LARGE SCALE GENOMIC DNA]</scope>
    <source>
        <strain evidence="10">NBRC 111535</strain>
    </source>
</reference>
<evidence type="ECO:0000313" key="9">
    <source>
        <dbReference type="EMBL" id="AWM35134.1"/>
    </source>
</evidence>
<sequence length="497" mass="53984">MKKTLISALALGLLLAAAGCKKSFLDLQPQATTSADSFFKNQDQVQQAVDGAYAPVRTLGNVDYWVFGELRSDNTTFQYNDSNRGQESQREFVDEFLVSANSESVQEMWQVSYNGISRCNDVLGKIDAVTMPADKKNQFLGEVKFLRALYYFTLVRQFGGVPLRLESVASPTAAKSQGRAPAADVYASIIADLTDAAAKLPTKAAYAAADAGRATKGAANTLLASVYLTQKDYAKAVALLRDVRTGGYSLLPSYRSVFDPANKNNAESIFEIQYLGTQPNISSSFTFIFAPYTSGNIITGDATAPNLGIGSGWNIPTQDMIDAYEAGDLRKTASLALGFTDATGKFVAVPYITKYNFGLAAPGRTDTNFPMLRYADALLMYAEALNEQGFAAGGEAAAALNEVRKRAGLPAKVTTSQTDFRVAVLQERRVELAFENQRWYDLVRTGRAVDVMNAHGTRQKALQTFLPASAYQVTANKLLLPIPQREVMLDNLAQNPL</sequence>
<dbReference type="Pfam" id="PF07980">
    <property type="entry name" value="SusD_RagB"/>
    <property type="match status" value="1"/>
</dbReference>
<dbReference type="GO" id="GO:0009279">
    <property type="term" value="C:cell outer membrane"/>
    <property type="evidence" value="ECO:0007669"/>
    <property type="project" value="UniProtKB-SubCell"/>
</dbReference>
<dbReference type="PROSITE" id="PS51257">
    <property type="entry name" value="PROKAR_LIPOPROTEIN"/>
    <property type="match status" value="1"/>
</dbReference>
<dbReference type="Pfam" id="PF14322">
    <property type="entry name" value="SusD-like_3"/>
    <property type="match status" value="1"/>
</dbReference>
<evidence type="ECO:0000256" key="3">
    <source>
        <dbReference type="ARBA" id="ARBA00022729"/>
    </source>
</evidence>
<evidence type="ECO:0000256" key="1">
    <source>
        <dbReference type="ARBA" id="ARBA00004442"/>
    </source>
</evidence>
<accession>A0A2Z3H0G3</accession>
<dbReference type="EMBL" id="CP029145">
    <property type="protein sequence ID" value="AWM35134.1"/>
    <property type="molecule type" value="Genomic_DNA"/>
</dbReference>
<dbReference type="Proteomes" id="UP000245999">
    <property type="component" value="Chromosome"/>
</dbReference>
<evidence type="ECO:0000259" key="7">
    <source>
        <dbReference type="Pfam" id="PF07980"/>
    </source>
</evidence>
<keyword evidence="10" id="KW-1185">Reference proteome</keyword>
<evidence type="ECO:0000313" key="10">
    <source>
        <dbReference type="Proteomes" id="UP000245999"/>
    </source>
</evidence>
<name>A0A2Z3H0G3_9BACT</name>
<evidence type="ECO:0000256" key="2">
    <source>
        <dbReference type="ARBA" id="ARBA00006275"/>
    </source>
</evidence>
<feature type="signal peptide" evidence="6">
    <location>
        <begin position="1"/>
        <end position="18"/>
    </location>
</feature>
<dbReference type="InterPro" id="IPR011990">
    <property type="entry name" value="TPR-like_helical_dom_sf"/>
</dbReference>
<evidence type="ECO:0000256" key="5">
    <source>
        <dbReference type="ARBA" id="ARBA00023237"/>
    </source>
</evidence>